<keyword evidence="1" id="KW-0805">Transcription regulation</keyword>
<evidence type="ECO:0000313" key="6">
    <source>
        <dbReference type="Proteomes" id="UP000179797"/>
    </source>
</evidence>
<dbReference type="PRINTS" id="PR00778">
    <property type="entry name" value="HTHARSR"/>
</dbReference>
<dbReference type="EMBL" id="JRYR02000002">
    <property type="protein sequence ID" value="OHX64002.1"/>
    <property type="molecule type" value="Genomic_DNA"/>
</dbReference>
<dbReference type="PROSITE" id="PS50987">
    <property type="entry name" value="HTH_ARSR_2"/>
    <property type="match status" value="1"/>
</dbReference>
<dbReference type="PANTHER" id="PTHR33154">
    <property type="entry name" value="TRANSCRIPTIONAL REGULATOR, ARSR FAMILY"/>
    <property type="match status" value="1"/>
</dbReference>
<keyword evidence="3" id="KW-0804">Transcription</keyword>
<gene>
    <name evidence="5" type="ORF">NH26_20545</name>
</gene>
<evidence type="ECO:0000256" key="1">
    <source>
        <dbReference type="ARBA" id="ARBA00023015"/>
    </source>
</evidence>
<name>A0A1S1YSJ6_FLAPC</name>
<accession>A0A1S1YSJ6</accession>
<dbReference type="SMART" id="SM00418">
    <property type="entry name" value="HTH_ARSR"/>
    <property type="match status" value="1"/>
</dbReference>
<feature type="domain" description="HTH arsR-type" evidence="4">
    <location>
        <begin position="8"/>
        <end position="106"/>
    </location>
</feature>
<dbReference type="SUPFAM" id="SSF46785">
    <property type="entry name" value="Winged helix' DNA-binding domain"/>
    <property type="match status" value="1"/>
</dbReference>
<proteinExistence type="predicted"/>
<sequence>MGITKTQGFSEETTSMAELLKALGHPARLSIMMYLANSPQCINSDLVDELPLAQSTVSRHLSELKRVGLIKGTIAGNNISYCVNEDMWDKVKDFFTGTSNLLSPKKCC</sequence>
<evidence type="ECO:0000256" key="2">
    <source>
        <dbReference type="ARBA" id="ARBA00023125"/>
    </source>
</evidence>
<dbReference type="RefSeq" id="WP_044218030.1">
    <property type="nucleotide sequence ID" value="NZ_JRYR02000002.1"/>
</dbReference>
<organism evidence="5 6">
    <name type="scientific">Flammeovirga pacifica</name>
    <dbReference type="NCBI Taxonomy" id="915059"/>
    <lineage>
        <taxon>Bacteria</taxon>
        <taxon>Pseudomonadati</taxon>
        <taxon>Bacteroidota</taxon>
        <taxon>Cytophagia</taxon>
        <taxon>Cytophagales</taxon>
        <taxon>Flammeovirgaceae</taxon>
        <taxon>Flammeovirga</taxon>
    </lineage>
</organism>
<dbReference type="InterPro" id="IPR036390">
    <property type="entry name" value="WH_DNA-bd_sf"/>
</dbReference>
<evidence type="ECO:0000256" key="3">
    <source>
        <dbReference type="ARBA" id="ARBA00023163"/>
    </source>
</evidence>
<dbReference type="STRING" id="915059.NH26_20545"/>
<keyword evidence="6" id="KW-1185">Reference proteome</keyword>
<dbReference type="Gene3D" id="1.10.10.10">
    <property type="entry name" value="Winged helix-like DNA-binding domain superfamily/Winged helix DNA-binding domain"/>
    <property type="match status" value="1"/>
</dbReference>
<dbReference type="NCBIfam" id="NF033788">
    <property type="entry name" value="HTH_metalloreg"/>
    <property type="match status" value="1"/>
</dbReference>
<dbReference type="Pfam" id="PF01022">
    <property type="entry name" value="HTH_5"/>
    <property type="match status" value="1"/>
</dbReference>
<dbReference type="InterPro" id="IPR001845">
    <property type="entry name" value="HTH_ArsR_DNA-bd_dom"/>
</dbReference>
<evidence type="ECO:0000313" key="5">
    <source>
        <dbReference type="EMBL" id="OHX64002.1"/>
    </source>
</evidence>
<dbReference type="AlphaFoldDB" id="A0A1S1YSJ6"/>
<dbReference type="GO" id="GO:0003700">
    <property type="term" value="F:DNA-binding transcription factor activity"/>
    <property type="evidence" value="ECO:0007669"/>
    <property type="project" value="InterPro"/>
</dbReference>
<reference evidence="5 6" key="1">
    <citation type="journal article" date="2012" name="Int. J. Syst. Evol. Microbiol.">
        <title>Flammeovirga pacifica sp. nov., isolated from deep-sea sediment.</title>
        <authorList>
            <person name="Xu H."/>
            <person name="Fu Y."/>
            <person name="Yang N."/>
            <person name="Ding Z."/>
            <person name="Lai Q."/>
            <person name="Zeng R."/>
        </authorList>
    </citation>
    <scope>NUCLEOTIDE SEQUENCE [LARGE SCALE GENOMIC DNA]</scope>
    <source>
        <strain evidence="6">DSM 24597 / LMG 26175 / WPAGA1</strain>
    </source>
</reference>
<dbReference type="GO" id="GO:0003677">
    <property type="term" value="F:DNA binding"/>
    <property type="evidence" value="ECO:0007669"/>
    <property type="project" value="UniProtKB-KW"/>
</dbReference>
<protein>
    <submittedName>
        <fullName evidence="5">Transcriptional regulator</fullName>
    </submittedName>
</protein>
<dbReference type="OrthoDB" id="9800049at2"/>
<dbReference type="CDD" id="cd00090">
    <property type="entry name" value="HTH_ARSR"/>
    <property type="match status" value="1"/>
</dbReference>
<dbReference type="PANTHER" id="PTHR33154:SF15">
    <property type="entry name" value="REGULATORY PROTEIN ARSR"/>
    <property type="match status" value="1"/>
</dbReference>
<dbReference type="InterPro" id="IPR011991">
    <property type="entry name" value="ArsR-like_HTH"/>
</dbReference>
<dbReference type="Proteomes" id="UP000179797">
    <property type="component" value="Unassembled WGS sequence"/>
</dbReference>
<evidence type="ECO:0000259" key="4">
    <source>
        <dbReference type="PROSITE" id="PS50987"/>
    </source>
</evidence>
<comment type="caution">
    <text evidence="5">The sequence shown here is derived from an EMBL/GenBank/DDBJ whole genome shotgun (WGS) entry which is preliminary data.</text>
</comment>
<dbReference type="InterPro" id="IPR036388">
    <property type="entry name" value="WH-like_DNA-bd_sf"/>
</dbReference>
<dbReference type="InterPro" id="IPR051081">
    <property type="entry name" value="HTH_MetalResp_TranReg"/>
</dbReference>
<keyword evidence="2" id="KW-0238">DNA-binding</keyword>